<dbReference type="AlphaFoldDB" id="A0A6M3KKM0"/>
<dbReference type="InterPro" id="IPR032495">
    <property type="entry name" value="Phage_TTP_11"/>
</dbReference>
<evidence type="ECO:0000313" key="2">
    <source>
        <dbReference type="EMBL" id="QJA81955.1"/>
    </source>
</evidence>
<dbReference type="EMBL" id="MT141543">
    <property type="protein sequence ID" value="QJA65722.1"/>
    <property type="molecule type" value="Genomic_DNA"/>
</dbReference>
<accession>A0A6M3KKM0</accession>
<name>A0A6M3KKM0_9ZZZZ</name>
<dbReference type="Pfam" id="PF16460">
    <property type="entry name" value="Phage_TTP_11"/>
    <property type="match status" value="1"/>
</dbReference>
<sequence>MALEAQGSIVYFSTTSANTTAAAGAVEQVVSFNGPSGSAGVIDVTSLESTAKEKLIGLRDEGSISFDINFVATASVQTKMRDMRAARTLSNIAIAFNDVGKTLAGMKCYVSGFAISGAVDNKITASVQCEISGPVTWTTWT</sequence>
<reference evidence="2" key="1">
    <citation type="submission" date="2020-03" db="EMBL/GenBank/DDBJ databases">
        <title>The deep terrestrial virosphere.</title>
        <authorList>
            <person name="Holmfeldt K."/>
            <person name="Nilsson E."/>
            <person name="Simone D."/>
            <person name="Lopez-Fernandez M."/>
            <person name="Wu X."/>
            <person name="de Brujin I."/>
            <person name="Lundin D."/>
            <person name="Andersson A."/>
            <person name="Bertilsson S."/>
            <person name="Dopson M."/>
        </authorList>
    </citation>
    <scope>NUCLEOTIDE SEQUENCE</scope>
    <source>
        <strain evidence="2">MM415A00465</strain>
        <strain evidence="1">MM415B00381</strain>
    </source>
</reference>
<organism evidence="2">
    <name type="scientific">viral metagenome</name>
    <dbReference type="NCBI Taxonomy" id="1070528"/>
    <lineage>
        <taxon>unclassified sequences</taxon>
        <taxon>metagenomes</taxon>
        <taxon>organismal metagenomes</taxon>
    </lineage>
</organism>
<evidence type="ECO:0000313" key="1">
    <source>
        <dbReference type="EMBL" id="QJA65722.1"/>
    </source>
</evidence>
<protein>
    <submittedName>
        <fullName evidence="2">Putative tail protein</fullName>
    </submittedName>
</protein>
<dbReference type="Gene3D" id="4.10.410.40">
    <property type="match status" value="1"/>
</dbReference>
<gene>
    <name evidence="2" type="ORF">MM415A00465_0013</name>
    <name evidence="1" type="ORF">MM415B00381_0035</name>
</gene>
<proteinExistence type="predicted"/>
<dbReference type="EMBL" id="MT142475">
    <property type="protein sequence ID" value="QJA81955.1"/>
    <property type="molecule type" value="Genomic_DNA"/>
</dbReference>